<proteinExistence type="predicted"/>
<dbReference type="Proteomes" id="UP000179807">
    <property type="component" value="Unassembled WGS sequence"/>
</dbReference>
<keyword evidence="1" id="KW-0812">Transmembrane</keyword>
<keyword evidence="1" id="KW-1133">Transmembrane helix</keyword>
<protein>
    <recommendedName>
        <fullName evidence="5">Lipocalin-like domain-containing protein</fullName>
    </recommendedName>
</protein>
<feature type="chain" id="PRO_5012339726" description="Lipocalin-like domain-containing protein" evidence="2">
    <location>
        <begin position="19"/>
        <end position="201"/>
    </location>
</feature>
<dbReference type="RefSeq" id="XP_068365484.1">
    <property type="nucleotide sequence ID" value="XM_068499808.1"/>
</dbReference>
<dbReference type="AlphaFoldDB" id="A0A1J4KRB4"/>
<sequence length="201" mass="22837">MFLLLLLATFGISDQRLAESLIGDWELSTCNLSPTGEKLNIREGIYTFNIKEGDEEGNLFGTFAIKDTNEIYNVKFVKSDESYIVSVASEKAEEYNEFTKFTPEFDVEHMTRFSGKVGNDITFTFVHLSLGTMEITVYDTIKNEVTLYQGIKPIPKTENPYGFMQTILPILPVLYILFSQSKDRQAKKAPAKSDNVNKKQE</sequence>
<keyword evidence="1" id="KW-0472">Membrane</keyword>
<keyword evidence="4" id="KW-1185">Reference proteome</keyword>
<gene>
    <name evidence="3" type="ORF">TRFO_17819</name>
</gene>
<keyword evidence="2" id="KW-0732">Signal</keyword>
<dbReference type="VEuPathDB" id="TrichDB:TRFO_17819"/>
<evidence type="ECO:0000313" key="3">
    <source>
        <dbReference type="EMBL" id="OHT12348.1"/>
    </source>
</evidence>
<name>A0A1J4KRB4_9EUKA</name>
<feature type="signal peptide" evidence="2">
    <location>
        <begin position="1"/>
        <end position="18"/>
    </location>
</feature>
<evidence type="ECO:0000313" key="4">
    <source>
        <dbReference type="Proteomes" id="UP000179807"/>
    </source>
</evidence>
<evidence type="ECO:0000256" key="2">
    <source>
        <dbReference type="SAM" id="SignalP"/>
    </source>
</evidence>
<comment type="caution">
    <text evidence="3">The sequence shown here is derived from an EMBL/GenBank/DDBJ whole genome shotgun (WGS) entry which is preliminary data.</text>
</comment>
<feature type="transmembrane region" description="Helical" evidence="1">
    <location>
        <begin position="161"/>
        <end position="178"/>
    </location>
</feature>
<evidence type="ECO:0000256" key="1">
    <source>
        <dbReference type="SAM" id="Phobius"/>
    </source>
</evidence>
<accession>A0A1J4KRB4</accession>
<dbReference type="EMBL" id="MLAK01000565">
    <property type="protein sequence ID" value="OHT12348.1"/>
    <property type="molecule type" value="Genomic_DNA"/>
</dbReference>
<evidence type="ECO:0008006" key="5">
    <source>
        <dbReference type="Google" id="ProtNLM"/>
    </source>
</evidence>
<organism evidence="3 4">
    <name type="scientific">Tritrichomonas foetus</name>
    <dbReference type="NCBI Taxonomy" id="1144522"/>
    <lineage>
        <taxon>Eukaryota</taxon>
        <taxon>Metamonada</taxon>
        <taxon>Parabasalia</taxon>
        <taxon>Tritrichomonadida</taxon>
        <taxon>Tritrichomonadidae</taxon>
        <taxon>Tritrichomonas</taxon>
    </lineage>
</organism>
<dbReference type="GeneID" id="94834512"/>
<reference evidence="3" key="1">
    <citation type="submission" date="2016-10" db="EMBL/GenBank/DDBJ databases">
        <authorList>
            <person name="Benchimol M."/>
            <person name="Almeida L.G."/>
            <person name="Vasconcelos A.T."/>
            <person name="Perreira-Neves A."/>
            <person name="Rosa I.A."/>
            <person name="Tasca T."/>
            <person name="Bogo M.R."/>
            <person name="de Souza W."/>
        </authorList>
    </citation>
    <scope>NUCLEOTIDE SEQUENCE [LARGE SCALE GENOMIC DNA]</scope>
    <source>
        <strain evidence="3">K</strain>
    </source>
</reference>